<evidence type="ECO:0000256" key="3">
    <source>
        <dbReference type="ARBA" id="ARBA00022630"/>
    </source>
</evidence>
<keyword evidence="6" id="KW-0496">Mitochondrion</keyword>
<comment type="cofactor">
    <cofactor evidence="1 8">
        <name>FAD</name>
        <dbReference type="ChEBI" id="CHEBI:57692"/>
    </cofactor>
</comment>
<keyword evidence="4 8" id="KW-0274">FAD</keyword>
<dbReference type="PANTHER" id="PTHR12645">
    <property type="entry name" value="ALR/ERV"/>
    <property type="match status" value="1"/>
</dbReference>
<evidence type="ECO:0000256" key="8">
    <source>
        <dbReference type="RuleBase" id="RU371123"/>
    </source>
</evidence>
<dbReference type="Pfam" id="PF04777">
    <property type="entry name" value="Evr1_Alr"/>
    <property type="match status" value="1"/>
</dbReference>
<sequence length="213" mass="23586">MTSVHPTPPNSAPAPPLPKHTTTKDPATGKTVPLTDGKPCRTCVDWKTWRKLGKDDLKKKSSATGSESTPFPTTTAADAAAATASSSQPGPNTSSPEWRAQNCPADSETLGRATWTFLHTMAAYYPDTPTLSQEDSMRTFLKGFAQFYPCWYCAEDFRSDTTKNPPAVQSRERLGRWLCERHNEVNRKLGKDEFDCARVLERWRDGPKDGSCD</sequence>
<keyword evidence="12" id="KW-1185">Reference proteome</keyword>
<evidence type="ECO:0000313" key="12">
    <source>
        <dbReference type="Proteomes" id="UP000274822"/>
    </source>
</evidence>
<evidence type="ECO:0000313" key="11">
    <source>
        <dbReference type="EMBL" id="RUS26039.1"/>
    </source>
</evidence>
<protein>
    <recommendedName>
        <fullName evidence="8">Sulfhydryl oxidase</fullName>
        <ecNumber evidence="8">1.8.3.2</ecNumber>
    </recommendedName>
</protein>
<dbReference type="InterPro" id="IPR036774">
    <property type="entry name" value="ERV/ALR_sulphydryl_oxid_sf"/>
</dbReference>
<dbReference type="InterPro" id="IPR017905">
    <property type="entry name" value="ERV/ALR_sulphydryl_oxidase"/>
</dbReference>
<proteinExistence type="predicted"/>
<dbReference type="GO" id="GO:0050660">
    <property type="term" value="F:flavin adenine dinucleotide binding"/>
    <property type="evidence" value="ECO:0007669"/>
    <property type="project" value="TreeGrafter"/>
</dbReference>
<evidence type="ECO:0000256" key="5">
    <source>
        <dbReference type="ARBA" id="ARBA00023002"/>
    </source>
</evidence>
<feature type="compositionally biased region" description="Polar residues" evidence="9">
    <location>
        <begin position="63"/>
        <end position="72"/>
    </location>
</feature>
<keyword evidence="5 8" id="KW-0560">Oxidoreductase</keyword>
<name>A0A433Q8F9_9FUNG</name>
<evidence type="ECO:0000256" key="2">
    <source>
        <dbReference type="ARBA" id="ARBA00004569"/>
    </source>
</evidence>
<feature type="region of interest" description="Disordered" evidence="9">
    <location>
        <begin position="54"/>
        <end position="103"/>
    </location>
</feature>
<dbReference type="PANTHER" id="PTHR12645:SF0">
    <property type="entry name" value="FAD-LINKED SULFHYDRYL OXIDASE ALR"/>
    <property type="match status" value="1"/>
</dbReference>
<dbReference type="GO" id="GO:0016971">
    <property type="term" value="F:flavin-dependent sulfhydryl oxidase activity"/>
    <property type="evidence" value="ECO:0007669"/>
    <property type="project" value="InterPro"/>
</dbReference>
<evidence type="ECO:0000256" key="4">
    <source>
        <dbReference type="ARBA" id="ARBA00022827"/>
    </source>
</evidence>
<comment type="subcellular location">
    <subcellularLocation>
        <location evidence="2">Mitochondrion intermembrane space</location>
    </subcellularLocation>
</comment>
<dbReference type="Gene3D" id="1.20.120.310">
    <property type="entry name" value="ERV/ALR sulfhydryl oxidase domain"/>
    <property type="match status" value="1"/>
</dbReference>
<gene>
    <name evidence="11" type="ORF">BC938DRAFT_471302</name>
</gene>
<dbReference type="Proteomes" id="UP000274822">
    <property type="component" value="Unassembled WGS sequence"/>
</dbReference>
<dbReference type="EMBL" id="RBNJ01011349">
    <property type="protein sequence ID" value="RUS26039.1"/>
    <property type="molecule type" value="Genomic_DNA"/>
</dbReference>
<evidence type="ECO:0000256" key="6">
    <source>
        <dbReference type="ARBA" id="ARBA00023128"/>
    </source>
</evidence>
<evidence type="ECO:0000256" key="7">
    <source>
        <dbReference type="ARBA" id="ARBA00023157"/>
    </source>
</evidence>
<dbReference type="InterPro" id="IPR039799">
    <property type="entry name" value="ALR/ERV"/>
</dbReference>
<dbReference type="SUPFAM" id="SSF69000">
    <property type="entry name" value="FAD-dependent thiol oxidase"/>
    <property type="match status" value="1"/>
</dbReference>
<dbReference type="FunFam" id="1.20.120.310:FF:000003">
    <property type="entry name" value="Sulfhydryl oxidase"/>
    <property type="match status" value="1"/>
</dbReference>
<feature type="region of interest" description="Disordered" evidence="9">
    <location>
        <begin position="1"/>
        <end position="41"/>
    </location>
</feature>
<dbReference type="GO" id="GO:0005758">
    <property type="term" value="C:mitochondrial intermembrane space"/>
    <property type="evidence" value="ECO:0007669"/>
    <property type="project" value="UniProtKB-SubCell"/>
</dbReference>
<dbReference type="PROSITE" id="PS51324">
    <property type="entry name" value="ERV_ALR"/>
    <property type="match status" value="1"/>
</dbReference>
<feature type="compositionally biased region" description="Pro residues" evidence="9">
    <location>
        <begin position="1"/>
        <end position="18"/>
    </location>
</feature>
<organism evidence="11 12">
    <name type="scientific">Jimgerdemannia flammicorona</name>
    <dbReference type="NCBI Taxonomy" id="994334"/>
    <lineage>
        <taxon>Eukaryota</taxon>
        <taxon>Fungi</taxon>
        <taxon>Fungi incertae sedis</taxon>
        <taxon>Mucoromycota</taxon>
        <taxon>Mucoromycotina</taxon>
        <taxon>Endogonomycetes</taxon>
        <taxon>Endogonales</taxon>
        <taxon>Endogonaceae</taxon>
        <taxon>Jimgerdemannia</taxon>
    </lineage>
</organism>
<comment type="catalytic activity">
    <reaction evidence="8">
        <text>2 R'C(R)SH + O2 = R'C(R)S-S(R)CR' + H2O2</text>
        <dbReference type="Rhea" id="RHEA:17357"/>
        <dbReference type="ChEBI" id="CHEBI:15379"/>
        <dbReference type="ChEBI" id="CHEBI:16240"/>
        <dbReference type="ChEBI" id="CHEBI:16520"/>
        <dbReference type="ChEBI" id="CHEBI:17412"/>
        <dbReference type="EC" id="1.8.3.2"/>
    </reaction>
</comment>
<evidence type="ECO:0000256" key="1">
    <source>
        <dbReference type="ARBA" id="ARBA00001974"/>
    </source>
</evidence>
<accession>A0A433Q8F9</accession>
<keyword evidence="3 8" id="KW-0285">Flavoprotein</keyword>
<feature type="compositionally biased region" description="Low complexity" evidence="9">
    <location>
        <begin position="73"/>
        <end position="87"/>
    </location>
</feature>
<dbReference type="AlphaFoldDB" id="A0A433Q8F9"/>
<evidence type="ECO:0000259" key="10">
    <source>
        <dbReference type="PROSITE" id="PS51324"/>
    </source>
</evidence>
<keyword evidence="7" id="KW-1015">Disulfide bond</keyword>
<reference evidence="11 12" key="1">
    <citation type="journal article" date="2018" name="New Phytol.">
        <title>Phylogenomics of Endogonaceae and evolution of mycorrhizas within Mucoromycota.</title>
        <authorList>
            <person name="Chang Y."/>
            <person name="Desiro A."/>
            <person name="Na H."/>
            <person name="Sandor L."/>
            <person name="Lipzen A."/>
            <person name="Clum A."/>
            <person name="Barry K."/>
            <person name="Grigoriev I.V."/>
            <person name="Martin F.M."/>
            <person name="Stajich J.E."/>
            <person name="Smith M.E."/>
            <person name="Bonito G."/>
            <person name="Spatafora J.W."/>
        </authorList>
    </citation>
    <scope>NUCLEOTIDE SEQUENCE [LARGE SCALE GENOMIC DNA]</scope>
    <source>
        <strain evidence="11 12">AD002</strain>
    </source>
</reference>
<evidence type="ECO:0000256" key="9">
    <source>
        <dbReference type="SAM" id="MobiDB-lite"/>
    </source>
</evidence>
<feature type="domain" description="ERV/ALR sulfhydryl oxidase" evidence="10">
    <location>
        <begin position="103"/>
        <end position="203"/>
    </location>
</feature>
<comment type="caution">
    <text evidence="11">The sequence shown here is derived from an EMBL/GenBank/DDBJ whole genome shotgun (WGS) entry which is preliminary data.</text>
</comment>
<dbReference type="EC" id="1.8.3.2" evidence="8"/>